<protein>
    <submittedName>
        <fullName evidence="2">Porin</fullName>
    </submittedName>
</protein>
<proteinExistence type="predicted"/>
<organism evidence="2 3">
    <name type="scientific">Thermomonas carbonis</name>
    <dbReference type="NCBI Taxonomy" id="1463158"/>
    <lineage>
        <taxon>Bacteria</taxon>
        <taxon>Pseudomonadati</taxon>
        <taxon>Pseudomonadota</taxon>
        <taxon>Gammaproteobacteria</taxon>
        <taxon>Lysobacterales</taxon>
        <taxon>Lysobacteraceae</taxon>
        <taxon>Thermomonas</taxon>
    </lineage>
</organism>
<evidence type="ECO:0000313" key="3">
    <source>
        <dbReference type="Proteomes" id="UP000515804"/>
    </source>
</evidence>
<dbReference type="SUPFAM" id="SSF56935">
    <property type="entry name" value="Porins"/>
    <property type="match status" value="1"/>
</dbReference>
<sequence length="437" mass="47070">MQRKTLALAVTLALAATSFSAAAQDSRDAEIAALKQQLMDLAAKVQELESRTDAQSDVNLDTATQLDNLSNNVAKVETKGGIKVTSADKNFEASLGGRIHFDAYSFDSDVAATTDTTEFRRARLTLSGKAFGWEYKMENDFAAGSNLDGFRDLYIARNMLGGKVTIGHFKPYRSMEELTSSNEILLMERPSTSATGIYSGRQFQQGVGYLKAGSNYTFGVSAFNMRSAPTARTEGMGISGRATWAPIDSGTNTLHLGGSYSHENLNKGTPSVSAVSNYAGRRGPSLTMATTSAAIGANDSQVDTFGLEAAYRNGPFFVQSEYARASFGQANGGSQDVDAFYVQGSFMLNGGLKVYKGATGVFGSPVVPADKGLWELVARYDVIENQDLLDTKTTSALLGMNYYINPNMRVMLNWTQGKNDKTGDEPSQVALRTQFAF</sequence>
<accession>A0A7G9SQC1</accession>
<feature type="signal peptide" evidence="1">
    <location>
        <begin position="1"/>
        <end position="23"/>
    </location>
</feature>
<dbReference type="KEGG" id="tcn:H9L16_15740"/>
<dbReference type="InterPro" id="IPR023614">
    <property type="entry name" value="Porin_dom_sf"/>
</dbReference>
<dbReference type="RefSeq" id="WP_187552563.1">
    <property type="nucleotide sequence ID" value="NZ_BMZL01000001.1"/>
</dbReference>
<dbReference type="Pfam" id="PF07396">
    <property type="entry name" value="Porin_O_P"/>
    <property type="match status" value="1"/>
</dbReference>
<dbReference type="Proteomes" id="UP000515804">
    <property type="component" value="Chromosome"/>
</dbReference>
<evidence type="ECO:0000313" key="2">
    <source>
        <dbReference type="EMBL" id="QNN70046.1"/>
    </source>
</evidence>
<dbReference type="Gene3D" id="2.40.160.10">
    <property type="entry name" value="Porin"/>
    <property type="match status" value="1"/>
</dbReference>
<name>A0A7G9SQC1_9GAMM</name>
<feature type="chain" id="PRO_5028977180" evidence="1">
    <location>
        <begin position="24"/>
        <end position="437"/>
    </location>
</feature>
<keyword evidence="3" id="KW-1185">Reference proteome</keyword>
<reference evidence="2 3" key="1">
    <citation type="submission" date="2020-08" db="EMBL/GenBank/DDBJ databases">
        <title>Genome sequence of Thermomonas carbonis KCTC 42013T.</title>
        <authorList>
            <person name="Hyun D.-W."/>
            <person name="Bae J.-W."/>
        </authorList>
    </citation>
    <scope>NUCLEOTIDE SEQUENCE [LARGE SCALE GENOMIC DNA]</scope>
    <source>
        <strain evidence="2 3">KCTC 42013</strain>
    </source>
</reference>
<dbReference type="AlphaFoldDB" id="A0A7G9SQC1"/>
<dbReference type="InterPro" id="IPR010870">
    <property type="entry name" value="Porin_O/P"/>
</dbReference>
<dbReference type="EMBL" id="CP060719">
    <property type="protein sequence ID" value="QNN70046.1"/>
    <property type="molecule type" value="Genomic_DNA"/>
</dbReference>
<keyword evidence="1" id="KW-0732">Signal</keyword>
<evidence type="ECO:0000256" key="1">
    <source>
        <dbReference type="SAM" id="SignalP"/>
    </source>
</evidence>
<gene>
    <name evidence="2" type="ORF">H9L16_15740</name>
</gene>